<dbReference type="Proteomes" id="UP000275267">
    <property type="component" value="Unassembled WGS sequence"/>
</dbReference>
<protein>
    <submittedName>
        <fullName evidence="7">GTP-binding nuclear protein Ran-2</fullName>
    </submittedName>
</protein>
<keyword evidence="2" id="KW-0547">Nucleotide-binding</keyword>
<dbReference type="GO" id="GO:0003924">
    <property type="term" value="F:GTPase activity"/>
    <property type="evidence" value="ECO:0007669"/>
    <property type="project" value="InterPro"/>
</dbReference>
<dbReference type="GO" id="GO:0005737">
    <property type="term" value="C:cytoplasm"/>
    <property type="evidence" value="ECO:0007669"/>
    <property type="project" value="TreeGrafter"/>
</dbReference>
<evidence type="ECO:0000256" key="3">
    <source>
        <dbReference type="ARBA" id="ARBA00022927"/>
    </source>
</evidence>
<comment type="function">
    <text evidence="5">GTP-binding protein involved in nucleocytoplasmic transport. Required for the import of protein into the nucleus and also for RNA export. Involved in chromatin condensation and control of cell cycle.</text>
</comment>
<evidence type="ECO:0000313" key="7">
    <source>
        <dbReference type="EMBL" id="RLM64577.1"/>
    </source>
</evidence>
<evidence type="ECO:0000256" key="2">
    <source>
        <dbReference type="ARBA" id="ARBA00022741"/>
    </source>
</evidence>
<dbReference type="InterPro" id="IPR027417">
    <property type="entry name" value="P-loop_NTPase"/>
</dbReference>
<dbReference type="GO" id="GO:0006606">
    <property type="term" value="P:protein import into nucleus"/>
    <property type="evidence" value="ECO:0007669"/>
    <property type="project" value="TreeGrafter"/>
</dbReference>
<reference evidence="8" key="1">
    <citation type="journal article" date="2019" name="Nat. Commun.">
        <title>The genome of broomcorn millet.</title>
        <authorList>
            <person name="Zou C."/>
            <person name="Miki D."/>
            <person name="Li D."/>
            <person name="Tang Q."/>
            <person name="Xiao L."/>
            <person name="Rajput S."/>
            <person name="Deng P."/>
            <person name="Jia W."/>
            <person name="Huang R."/>
            <person name="Zhang M."/>
            <person name="Sun Y."/>
            <person name="Hu J."/>
            <person name="Fu X."/>
            <person name="Schnable P.S."/>
            <person name="Li F."/>
            <person name="Zhang H."/>
            <person name="Feng B."/>
            <person name="Zhu X."/>
            <person name="Liu R."/>
            <person name="Schnable J.C."/>
            <person name="Zhu J.-K."/>
            <person name="Zhang H."/>
        </authorList>
    </citation>
    <scope>NUCLEOTIDE SEQUENCE [LARGE SCALE GENOMIC DNA]</scope>
</reference>
<keyword evidence="1" id="KW-0813">Transport</keyword>
<evidence type="ECO:0000256" key="1">
    <source>
        <dbReference type="ARBA" id="ARBA00022448"/>
    </source>
</evidence>
<dbReference type="PANTHER" id="PTHR24071">
    <property type="entry name" value="RAN GTPASE"/>
    <property type="match status" value="1"/>
</dbReference>
<dbReference type="SUPFAM" id="SSF52540">
    <property type="entry name" value="P-loop containing nucleoside triphosphate hydrolases"/>
    <property type="match status" value="1"/>
</dbReference>
<dbReference type="GO" id="GO:0005525">
    <property type="term" value="F:GTP binding"/>
    <property type="evidence" value="ECO:0007669"/>
    <property type="project" value="UniProtKB-KW"/>
</dbReference>
<comment type="caution">
    <text evidence="7">The sequence shown here is derived from an EMBL/GenBank/DDBJ whole genome shotgun (WGS) entry which is preliminary data.</text>
</comment>
<proteinExistence type="predicted"/>
<dbReference type="Gene3D" id="3.40.50.300">
    <property type="entry name" value="P-loop containing nucleotide triphosphate hydrolases"/>
    <property type="match status" value="1"/>
</dbReference>
<comment type="subunit">
    <text evidence="6">Found in a nuclear export complex with RanGTP, exportin and pre-miRNA.</text>
</comment>
<dbReference type="PANTHER" id="PTHR24071:SF0">
    <property type="entry name" value="GTP-BINDING NUCLEAR PROTEIN RAN"/>
    <property type="match status" value="1"/>
</dbReference>
<evidence type="ECO:0000313" key="8">
    <source>
        <dbReference type="Proteomes" id="UP000275267"/>
    </source>
</evidence>
<keyword evidence="4" id="KW-0342">GTP-binding</keyword>
<dbReference type="InterPro" id="IPR001806">
    <property type="entry name" value="Small_GTPase"/>
</dbReference>
<name>A0A3L6PSE9_PANMI</name>
<organism evidence="7 8">
    <name type="scientific">Panicum miliaceum</name>
    <name type="common">Proso millet</name>
    <name type="synonym">Broomcorn millet</name>
    <dbReference type="NCBI Taxonomy" id="4540"/>
    <lineage>
        <taxon>Eukaryota</taxon>
        <taxon>Viridiplantae</taxon>
        <taxon>Streptophyta</taxon>
        <taxon>Embryophyta</taxon>
        <taxon>Tracheophyta</taxon>
        <taxon>Spermatophyta</taxon>
        <taxon>Magnoliopsida</taxon>
        <taxon>Liliopsida</taxon>
        <taxon>Poales</taxon>
        <taxon>Poaceae</taxon>
        <taxon>PACMAD clade</taxon>
        <taxon>Panicoideae</taxon>
        <taxon>Panicodae</taxon>
        <taxon>Paniceae</taxon>
        <taxon>Panicinae</taxon>
        <taxon>Panicum</taxon>
        <taxon>Panicum sect. Panicum</taxon>
    </lineage>
</organism>
<dbReference type="GO" id="GO:0005634">
    <property type="term" value="C:nucleus"/>
    <property type="evidence" value="ECO:0007669"/>
    <property type="project" value="TreeGrafter"/>
</dbReference>
<keyword evidence="3" id="KW-0653">Protein transport</keyword>
<evidence type="ECO:0000256" key="6">
    <source>
        <dbReference type="ARBA" id="ARBA00026078"/>
    </source>
</evidence>
<dbReference type="Pfam" id="PF00071">
    <property type="entry name" value="Ras"/>
    <property type="match status" value="1"/>
</dbReference>
<accession>A0A3L6PSE9</accession>
<evidence type="ECO:0000256" key="4">
    <source>
        <dbReference type="ARBA" id="ARBA00023134"/>
    </source>
</evidence>
<gene>
    <name evidence="7" type="ORF">C2845_PM16G22410</name>
</gene>
<sequence length="258" mass="28228">MARRVVASLGVLHVEARQWAAGAVSLTALEAKGGEKKAGAVCVLSALQRLCACMATMDVPGSAQPTLHYSPPACFRHSPPTLLCTEGGDQCRGPALGRGGLADDRSGSGWSATAHVPAAERAGWVARGRREQEQAAADVGNARGAREVGVPWPRRDRLPERRRCSLTRVPRAHVRRGAAVPAPPLVAQRIQQEGSSSMWRTNPHCHLWNKVDVGNKRKVKPRRIRFPRRKQLQYYEISAKSNYNIEKPFLSLAKKLIT</sequence>
<keyword evidence="8" id="KW-1185">Reference proteome</keyword>
<dbReference type="STRING" id="4540.A0A3L6PSE9"/>
<dbReference type="AlphaFoldDB" id="A0A3L6PSE9"/>
<dbReference type="GO" id="GO:0000054">
    <property type="term" value="P:ribosomal subunit export from nucleus"/>
    <property type="evidence" value="ECO:0007669"/>
    <property type="project" value="TreeGrafter"/>
</dbReference>
<dbReference type="InterPro" id="IPR002041">
    <property type="entry name" value="Ran_GTPase"/>
</dbReference>
<dbReference type="EMBL" id="PQIB02000015">
    <property type="protein sequence ID" value="RLM64577.1"/>
    <property type="molecule type" value="Genomic_DNA"/>
</dbReference>
<evidence type="ECO:0000256" key="5">
    <source>
        <dbReference type="ARBA" id="ARBA00024659"/>
    </source>
</evidence>